<dbReference type="PANTHER" id="PTHR39569">
    <property type="entry name" value="INORGANIC TRIPHOSPHATASE"/>
    <property type="match status" value="1"/>
</dbReference>
<evidence type="ECO:0000313" key="1">
    <source>
        <dbReference type="EMBL" id="ODR93328.1"/>
    </source>
</evidence>
<name>A0A1E3VID1_9HYPH</name>
<protein>
    <submittedName>
        <fullName evidence="1">Ceramide glucosyltransferase</fullName>
    </submittedName>
</protein>
<dbReference type="InterPro" id="IPR007899">
    <property type="entry name" value="CHAD_dom"/>
</dbReference>
<dbReference type="CDD" id="cd07756">
    <property type="entry name" value="CYTH-like_Pase_CHAD"/>
    <property type="match status" value="1"/>
</dbReference>
<dbReference type="Proteomes" id="UP000094342">
    <property type="component" value="Unassembled WGS sequence"/>
</dbReference>
<dbReference type="SMART" id="SM01118">
    <property type="entry name" value="CYTH"/>
    <property type="match status" value="1"/>
</dbReference>
<proteinExistence type="predicted"/>
<dbReference type="OrthoDB" id="9777271at2"/>
<keyword evidence="1" id="KW-0808">Transferase</keyword>
<dbReference type="GO" id="GO:0050355">
    <property type="term" value="F:inorganic triphosphate phosphatase activity"/>
    <property type="evidence" value="ECO:0007669"/>
    <property type="project" value="InterPro"/>
</dbReference>
<dbReference type="InterPro" id="IPR039013">
    <property type="entry name" value="YgiF"/>
</dbReference>
<evidence type="ECO:0000313" key="2">
    <source>
        <dbReference type="Proteomes" id="UP000094342"/>
    </source>
</evidence>
<accession>A0A1E3VID1</accession>
<gene>
    <name evidence="1" type="ORF">A8M32_00335</name>
</gene>
<dbReference type="GO" id="GO:0046872">
    <property type="term" value="F:metal ion binding"/>
    <property type="evidence" value="ECO:0007669"/>
    <property type="project" value="TreeGrafter"/>
</dbReference>
<reference evidence="2" key="1">
    <citation type="submission" date="2016-05" db="EMBL/GenBank/DDBJ databases">
        <authorList>
            <person name="Li Y."/>
        </authorList>
    </citation>
    <scope>NUCLEOTIDE SEQUENCE [LARGE SCALE GENOMIC DNA]</scope>
    <source>
        <strain evidence="2">YIC4027</strain>
    </source>
</reference>
<dbReference type="InterPro" id="IPR023577">
    <property type="entry name" value="CYTH_domain"/>
</dbReference>
<dbReference type="Pfam" id="PF05235">
    <property type="entry name" value="CHAD"/>
    <property type="match status" value="1"/>
</dbReference>
<dbReference type="AlphaFoldDB" id="A0A1E3VID1"/>
<dbReference type="SUPFAM" id="SSF55154">
    <property type="entry name" value="CYTH-like phosphatases"/>
    <property type="match status" value="1"/>
</dbReference>
<dbReference type="Gene3D" id="2.40.320.10">
    <property type="entry name" value="Hypothetical Protein Pfu-838710-001"/>
    <property type="match status" value="1"/>
</dbReference>
<dbReference type="STRING" id="1752398.A8M32_00335"/>
<dbReference type="EMBL" id="LYBW01000022">
    <property type="protein sequence ID" value="ODR93328.1"/>
    <property type="molecule type" value="Genomic_DNA"/>
</dbReference>
<keyword evidence="2" id="KW-1185">Reference proteome</keyword>
<comment type="caution">
    <text evidence="1">The sequence shown here is derived from an EMBL/GenBank/DDBJ whole genome shotgun (WGS) entry which is preliminary data.</text>
</comment>
<dbReference type="GO" id="GO:0016740">
    <property type="term" value="F:transferase activity"/>
    <property type="evidence" value="ECO:0007669"/>
    <property type="project" value="UniProtKB-KW"/>
</dbReference>
<dbReference type="PROSITE" id="PS51708">
    <property type="entry name" value="CHAD"/>
    <property type="match status" value="1"/>
</dbReference>
<organism evidence="1 2">
    <name type="scientific">Sinorhizobium alkalisoli</name>
    <dbReference type="NCBI Taxonomy" id="1752398"/>
    <lineage>
        <taxon>Bacteria</taxon>
        <taxon>Pseudomonadati</taxon>
        <taxon>Pseudomonadota</taxon>
        <taxon>Alphaproteobacteria</taxon>
        <taxon>Hyphomicrobiales</taxon>
        <taxon>Rhizobiaceae</taxon>
        <taxon>Sinorhizobium/Ensifer group</taxon>
        <taxon>Sinorhizobium</taxon>
    </lineage>
</organism>
<dbReference type="Gene3D" id="1.40.20.10">
    <property type="entry name" value="CHAD domain"/>
    <property type="match status" value="1"/>
</dbReference>
<dbReference type="InterPro" id="IPR033469">
    <property type="entry name" value="CYTH-like_dom_sf"/>
</dbReference>
<sequence>MQEAELKLELSQSGARSLLKTNPFVSPPTILQQKSVYFDTNAWDLTKRGLSLRIRQSGNERIQTVKAGDGAAAGSFVREEWERPVTADAPVIDDPQIVALLAGAGPELAPLFEVHVTRHRWNVTAGEAQIEVCLDVGKVVAADREAPLCEIELERKAGQPAALFDLARKVDLITPARLGVLSKAERGYRLLAAAQGAVKASPAPLTSEMSAATAFARSAAVCLRQFRLNEMALSWSRDAEVLHQARVALRRLRSLFSICTSLFQDSRFDHLREELSWLAAETGQARNIDVLIGRARDEELAGRLKAMRGDAYRTLEATLSSARVRSLMIDIDEFISGSMADASAMPMHGRSARDFASTALDRLWKKVARGRRLIDADDAARHRLRIAAKKLRYAAEFFEPLFRSKIETKRHRRFIAAMAGLQDQLGDLNDLAVAPGMLSSLGLLGVAGTQDLFRAYDKAELLRRAAEAHDGLVDIKRFWRSR</sequence>
<dbReference type="InterPro" id="IPR038186">
    <property type="entry name" value="CHAD_dom_sf"/>
</dbReference>
<dbReference type="RefSeq" id="WP_069456435.1">
    <property type="nucleotide sequence ID" value="NZ_CP034910.1"/>
</dbReference>
<dbReference type="PANTHER" id="PTHR39569:SF1">
    <property type="entry name" value="INORGANIC TRIPHOSPHATASE"/>
    <property type="match status" value="1"/>
</dbReference>
<dbReference type="PROSITE" id="PS51707">
    <property type="entry name" value="CYTH"/>
    <property type="match status" value="1"/>
</dbReference>
<dbReference type="SMART" id="SM00880">
    <property type="entry name" value="CHAD"/>
    <property type="match status" value="1"/>
</dbReference>
<dbReference type="Pfam" id="PF01928">
    <property type="entry name" value="CYTH"/>
    <property type="match status" value="1"/>
</dbReference>